<sequence>MWRPSPTASGRASRPCGCRFPVPAGCSRTPRRSREITSKSPAFWIKHTTEGEAFMEDIFCYTSPQTASSGSGPLRGLKTAIQPCFCVAEWPTDAGSRALAGFTALEDATVVERLRQAGAVLTGLTRMSEFGFGLDDSRAGMAIRNQAADVELSLDLMGETRLAAARASVCGFKPSWGIVSRFGLIGLMPSMECCGLLSGGVKQIREVLKVIAGPDERDFSLPDEKTPDFSQGEINPRETTIGVVPEGLSNMTSEQRDAFEAALAELREAGFSLREISLPDFSLFALVHRIVGSVEASSSAGRYDSVRYGQRAKGAKNWNEMYLLSRGAAFGTLVKSYLFQGAFFQFERYDAYEDACRVRARLLAAMAEISAQADFLALPAVNPGVPDMAASLDDTYRQFFYTAFANVTGQPTLYLPPGAGAITPGLQLAGPRLGDARLLALGEYLLSARQGGK</sequence>
<dbReference type="PANTHER" id="PTHR11895">
    <property type="entry name" value="TRANSAMIDASE"/>
    <property type="match status" value="1"/>
</dbReference>
<feature type="domain" description="Amidase" evidence="2">
    <location>
        <begin position="158"/>
        <end position="439"/>
    </location>
</feature>
<accession>Q2LPY7</accession>
<dbReference type="PANTHER" id="PTHR11895:SF7">
    <property type="entry name" value="GLUTAMYL-TRNA(GLN) AMIDOTRANSFERASE SUBUNIT A, MITOCHONDRIAL"/>
    <property type="match status" value="1"/>
</dbReference>
<dbReference type="GO" id="GO:0030956">
    <property type="term" value="C:glutamyl-tRNA(Gln) amidotransferase complex"/>
    <property type="evidence" value="ECO:0007669"/>
    <property type="project" value="TreeGrafter"/>
</dbReference>
<dbReference type="EMBL" id="CP000252">
    <property type="protein sequence ID" value="ABC76328.1"/>
    <property type="molecule type" value="Genomic_DNA"/>
</dbReference>
<dbReference type="Gene3D" id="3.90.1300.10">
    <property type="entry name" value="Amidase signature (AS) domain"/>
    <property type="match status" value="1"/>
</dbReference>
<dbReference type="HOGENOM" id="CLU_679586_0_0_7"/>
<evidence type="ECO:0000256" key="1">
    <source>
        <dbReference type="ARBA" id="ARBA00009199"/>
    </source>
</evidence>
<dbReference type="Pfam" id="PF01425">
    <property type="entry name" value="Amidase"/>
    <property type="match status" value="2"/>
</dbReference>
<dbReference type="eggNOG" id="COG0154">
    <property type="taxonomic scope" value="Bacteria"/>
</dbReference>
<feature type="domain" description="Amidase" evidence="2">
    <location>
        <begin position="68"/>
        <end position="137"/>
    </location>
</feature>
<dbReference type="GO" id="GO:0070681">
    <property type="term" value="P:glutaminyl-tRNAGln biosynthesis via transamidation"/>
    <property type="evidence" value="ECO:0007669"/>
    <property type="project" value="TreeGrafter"/>
</dbReference>
<dbReference type="SUPFAM" id="SSF75304">
    <property type="entry name" value="Amidase signature (AS) enzymes"/>
    <property type="match status" value="1"/>
</dbReference>
<keyword evidence="4" id="KW-1185">Reference proteome</keyword>
<proteinExistence type="inferred from homology"/>
<evidence type="ECO:0000259" key="2">
    <source>
        <dbReference type="Pfam" id="PF01425"/>
    </source>
</evidence>
<name>Q2LPY7_SYNAS</name>
<dbReference type="STRING" id="56780.SYN_02603"/>
<dbReference type="AlphaFoldDB" id="Q2LPY7"/>
<gene>
    <name evidence="3" type="ORF">SYN_02603</name>
</gene>
<dbReference type="KEGG" id="sat:SYN_02603"/>
<protein>
    <submittedName>
        <fullName evidence="3">Aspartyl/glutamyl-tRNA(Asn/Gln) amidotransferase subunit A</fullName>
        <ecNumber evidence="3">6.3.5.-</ecNumber>
    </submittedName>
</protein>
<comment type="similarity">
    <text evidence="1">Belongs to the amidase family.</text>
</comment>
<dbReference type="GO" id="GO:0050567">
    <property type="term" value="F:glutaminyl-tRNA synthase (glutamine-hydrolyzing) activity"/>
    <property type="evidence" value="ECO:0007669"/>
    <property type="project" value="TreeGrafter"/>
</dbReference>
<dbReference type="InterPro" id="IPR036928">
    <property type="entry name" value="AS_sf"/>
</dbReference>
<evidence type="ECO:0000313" key="4">
    <source>
        <dbReference type="Proteomes" id="UP000001933"/>
    </source>
</evidence>
<dbReference type="InterPro" id="IPR023631">
    <property type="entry name" value="Amidase_dom"/>
</dbReference>
<dbReference type="EC" id="6.3.5.-" evidence="3"/>
<dbReference type="InParanoid" id="Q2LPY7"/>
<evidence type="ECO:0000313" key="3">
    <source>
        <dbReference type="EMBL" id="ABC76328.1"/>
    </source>
</evidence>
<dbReference type="Proteomes" id="UP000001933">
    <property type="component" value="Chromosome"/>
</dbReference>
<dbReference type="InterPro" id="IPR000120">
    <property type="entry name" value="Amidase"/>
</dbReference>
<keyword evidence="3" id="KW-0436">Ligase</keyword>
<reference evidence="3 4" key="1">
    <citation type="journal article" date="2007" name="Proc. Natl. Acad. Sci. U.S.A.">
        <title>The genome of Syntrophus aciditrophicus: life at the thermodynamic limit of microbial growth.</title>
        <authorList>
            <person name="McInerney M.J."/>
            <person name="Rohlin L."/>
            <person name="Mouttaki H."/>
            <person name="Kim U."/>
            <person name="Krupp R.S."/>
            <person name="Rios-Hernandez L."/>
            <person name="Sieber J."/>
            <person name="Struchtemeyer C.G."/>
            <person name="Bhattacharyya A."/>
            <person name="Campbell J.W."/>
            <person name="Gunsalus R.P."/>
        </authorList>
    </citation>
    <scope>NUCLEOTIDE SEQUENCE [LARGE SCALE GENOMIC DNA]</scope>
    <source>
        <strain evidence="3 4">SB</strain>
    </source>
</reference>
<organism evidence="3 4">
    <name type="scientific">Syntrophus aciditrophicus (strain SB)</name>
    <dbReference type="NCBI Taxonomy" id="56780"/>
    <lineage>
        <taxon>Bacteria</taxon>
        <taxon>Pseudomonadati</taxon>
        <taxon>Thermodesulfobacteriota</taxon>
        <taxon>Syntrophia</taxon>
        <taxon>Syntrophales</taxon>
        <taxon>Syntrophaceae</taxon>
        <taxon>Syntrophus</taxon>
    </lineage>
</organism>